<name>A0ABR1T3J6_9PEZI</name>
<accession>A0ABR1T3J6</accession>
<keyword evidence="3" id="KW-1185">Reference proteome</keyword>
<evidence type="ECO:0008006" key="4">
    <source>
        <dbReference type="Google" id="ProtNLM"/>
    </source>
</evidence>
<evidence type="ECO:0000313" key="2">
    <source>
        <dbReference type="EMBL" id="KAK8040308.1"/>
    </source>
</evidence>
<reference evidence="2 3" key="1">
    <citation type="submission" date="2023-01" db="EMBL/GenBank/DDBJ databases">
        <title>Analysis of 21 Apiospora genomes using comparative genomics revels a genus with tremendous synthesis potential of carbohydrate active enzymes and secondary metabolites.</title>
        <authorList>
            <person name="Sorensen T."/>
        </authorList>
    </citation>
    <scope>NUCLEOTIDE SEQUENCE [LARGE SCALE GENOMIC DNA]</scope>
    <source>
        <strain evidence="2 3">CBS 20057</strain>
    </source>
</reference>
<comment type="caution">
    <text evidence="2">The sequence shown here is derived from an EMBL/GenBank/DDBJ whole genome shotgun (WGS) entry which is preliminary data.</text>
</comment>
<keyword evidence="1" id="KW-0732">Signal</keyword>
<gene>
    <name evidence="2" type="ORF">PG991_000096</name>
</gene>
<dbReference type="Proteomes" id="UP001396898">
    <property type="component" value="Unassembled WGS sequence"/>
</dbReference>
<evidence type="ECO:0000313" key="3">
    <source>
        <dbReference type="Proteomes" id="UP001396898"/>
    </source>
</evidence>
<proteinExistence type="predicted"/>
<feature type="chain" id="PRO_5045240643" description="Apple domain-containing protein" evidence="1">
    <location>
        <begin position="18"/>
        <end position="361"/>
    </location>
</feature>
<protein>
    <recommendedName>
        <fullName evidence="4">Apple domain-containing protein</fullName>
    </recommendedName>
</protein>
<organism evidence="2 3">
    <name type="scientific">Apiospora marii</name>
    <dbReference type="NCBI Taxonomy" id="335849"/>
    <lineage>
        <taxon>Eukaryota</taxon>
        <taxon>Fungi</taxon>
        <taxon>Dikarya</taxon>
        <taxon>Ascomycota</taxon>
        <taxon>Pezizomycotina</taxon>
        <taxon>Sordariomycetes</taxon>
        <taxon>Xylariomycetidae</taxon>
        <taxon>Amphisphaeriales</taxon>
        <taxon>Apiosporaceae</taxon>
        <taxon>Apiospora</taxon>
    </lineage>
</organism>
<evidence type="ECO:0000256" key="1">
    <source>
        <dbReference type="SAM" id="SignalP"/>
    </source>
</evidence>
<sequence>MMRALLLVALAVSGVAAQNPVVSTYSGVKTTTLWSPGCKSQFGSGGKAPRPLPTVTTSDLVLHTTTTEPPTTKPSIVTVTAPASTSTMRTSTSLFIYVATFTADTKTVKRDGPTTTFATATFSTTECTDGVAAPQTTVTVYSGVYTPVPGQATASPVSYPTQVVCQSTQDVRTISFQTVFSGAVTTTTVFPPVVTVSKVTATVTSTTTWATQTTWRTTVTEISTTLAAAATTETVRTSCAPTVTKTYAAKCAPTNLVKDHDGRGLLWNGVDGNATYAVTHLYETDGDGAACCQACVDNDGCSAVEVTTGNLCRLYFNHDAGYRPVCGSVGLTYRSFPNIWPGQGIWVQGGCGEARWLDQGQ</sequence>
<feature type="signal peptide" evidence="1">
    <location>
        <begin position="1"/>
        <end position="17"/>
    </location>
</feature>
<dbReference type="EMBL" id="JAQQWI010000001">
    <property type="protein sequence ID" value="KAK8040308.1"/>
    <property type="molecule type" value="Genomic_DNA"/>
</dbReference>